<evidence type="ECO:0000313" key="5">
    <source>
        <dbReference type="EMBL" id="NQX32520.1"/>
    </source>
</evidence>
<dbReference type="InterPro" id="IPR011123">
    <property type="entry name" value="Y_Y_Y"/>
</dbReference>
<accession>A0ABX2DEZ3</accession>
<protein>
    <submittedName>
        <fullName evidence="5">Transcriptional regulator</fullName>
    </submittedName>
</protein>
<keyword evidence="3" id="KW-0732">Signal</keyword>
<keyword evidence="6" id="KW-1185">Reference proteome</keyword>
<dbReference type="InterPro" id="IPR016032">
    <property type="entry name" value="Sig_transdc_resp-reg_C-effctor"/>
</dbReference>
<dbReference type="InterPro" id="IPR013783">
    <property type="entry name" value="Ig-like_fold"/>
</dbReference>
<reference evidence="5 6" key="1">
    <citation type="submission" date="2020-05" db="EMBL/GenBank/DDBJ databases">
        <title>Description of Pedobacter foliorum sp. nov.</title>
        <authorList>
            <person name="Qi S."/>
            <person name="Carlier A."/>
            <person name="Cnockaert M."/>
            <person name="Vandamme P."/>
        </authorList>
    </citation>
    <scope>NUCLEOTIDE SEQUENCE [LARGE SCALE GENOMIC DNA]</scope>
    <source>
        <strain evidence="5 6">LMG 31300</strain>
    </source>
</reference>
<dbReference type="InterPro" id="IPR015943">
    <property type="entry name" value="WD40/YVTN_repeat-like_dom_sf"/>
</dbReference>
<dbReference type="Pfam" id="PF07495">
    <property type="entry name" value="Y_Y_Y"/>
    <property type="match status" value="1"/>
</dbReference>
<dbReference type="EMBL" id="JABMKV010000003">
    <property type="protein sequence ID" value="NQX32520.1"/>
    <property type="molecule type" value="Genomic_DNA"/>
</dbReference>
<feature type="domain" description="Two component regulator three Y" evidence="4">
    <location>
        <begin position="688"/>
        <end position="749"/>
    </location>
</feature>
<comment type="caution">
    <text evidence="5">The sequence shown here is derived from an EMBL/GenBank/DDBJ whole genome shotgun (WGS) entry which is preliminary data.</text>
</comment>
<dbReference type="PANTHER" id="PTHR43547:SF2">
    <property type="entry name" value="HYBRID SIGNAL TRANSDUCTION HISTIDINE KINASE C"/>
    <property type="match status" value="1"/>
</dbReference>
<name>A0ABX2DEZ3_9SPHI</name>
<evidence type="ECO:0000256" key="2">
    <source>
        <dbReference type="SAM" id="Coils"/>
    </source>
</evidence>
<feature type="signal peptide" evidence="3">
    <location>
        <begin position="1"/>
        <end position="24"/>
    </location>
</feature>
<feature type="coiled-coil region" evidence="2">
    <location>
        <begin position="790"/>
        <end position="865"/>
    </location>
</feature>
<gene>
    <name evidence="5" type="ORF">HQN85_12330</name>
</gene>
<dbReference type="InterPro" id="IPR036388">
    <property type="entry name" value="WH-like_DNA-bd_sf"/>
</dbReference>
<dbReference type="Gene3D" id="1.10.10.10">
    <property type="entry name" value="Winged helix-like DNA-binding domain superfamily/Winged helix DNA-binding domain"/>
    <property type="match status" value="1"/>
</dbReference>
<organism evidence="5 6">
    <name type="scientific">Pedobacter boryungensis</name>
    <dbReference type="NCBI Taxonomy" id="869962"/>
    <lineage>
        <taxon>Bacteria</taxon>
        <taxon>Pseudomonadati</taxon>
        <taxon>Bacteroidota</taxon>
        <taxon>Sphingobacteriia</taxon>
        <taxon>Sphingobacteriales</taxon>
        <taxon>Sphingobacteriaceae</taxon>
        <taxon>Pedobacter</taxon>
    </lineage>
</organism>
<dbReference type="PANTHER" id="PTHR43547">
    <property type="entry name" value="TWO-COMPONENT HISTIDINE KINASE"/>
    <property type="match status" value="1"/>
</dbReference>
<evidence type="ECO:0000256" key="3">
    <source>
        <dbReference type="SAM" id="SignalP"/>
    </source>
</evidence>
<proteinExistence type="predicted"/>
<evidence type="ECO:0000259" key="4">
    <source>
        <dbReference type="Pfam" id="PF07495"/>
    </source>
</evidence>
<dbReference type="Gene3D" id="2.130.10.10">
    <property type="entry name" value="YVTN repeat-like/Quinoprotein amine dehydrogenase"/>
    <property type="match status" value="2"/>
</dbReference>
<dbReference type="Proteomes" id="UP000762110">
    <property type="component" value="Unassembled WGS sequence"/>
</dbReference>
<keyword evidence="1" id="KW-0597">Phosphoprotein</keyword>
<evidence type="ECO:0000256" key="1">
    <source>
        <dbReference type="ARBA" id="ARBA00022553"/>
    </source>
</evidence>
<dbReference type="RefSeq" id="WP_173272674.1">
    <property type="nucleotide sequence ID" value="NZ_JABMKV010000003.1"/>
</dbReference>
<dbReference type="SUPFAM" id="SSF46894">
    <property type="entry name" value="C-terminal effector domain of the bipartite response regulators"/>
    <property type="match status" value="1"/>
</dbReference>
<evidence type="ECO:0000313" key="6">
    <source>
        <dbReference type="Proteomes" id="UP000762110"/>
    </source>
</evidence>
<keyword evidence="2" id="KW-0175">Coiled coil</keyword>
<feature type="chain" id="PRO_5046403966" evidence="3">
    <location>
        <begin position="25"/>
        <end position="967"/>
    </location>
</feature>
<dbReference type="Gene3D" id="2.60.40.10">
    <property type="entry name" value="Immunoglobulins"/>
    <property type="match status" value="1"/>
</dbReference>
<sequence>MKNKFLNYLLVFFAILLQANIALASDIQSIGVPYVQNYPKSSYLAGNQNWSIAKDKNGIMYFGNAEGLLTYDGKYWQQYKMPNRQIVRAVTTDVNGMIYTGSFGEFGYWSYQDKHLSYTSLINLIPKPYKITDEIWKIYVVGKKVIFQSFSTIYSYENKKISVIKAQGAFLFLHQAGNRLIAEVLGKGLFELQGKNLIPIVGSDVLLKTGVLSILPYKNNSFIIGTSKNGLFIYDGHTISPMISPANAFLKTYQLNNGVKILNKYYAYGTILNGLIIIDEDGNVVQRINKSSGLQNNTILSLYADNEQNLWAGLDNGIDRIELNSPLYFYFDKAGQFGTVYSSLIVKNKIYLGTNQGLFTSPWLPENGNLFNSFDFKLIPNSQGQVWELSQINDQLICGHNDGTFNIVGDKMERISSISGGWTIKKLNSNPNFLIQGTYNGLVIFAKDANGNWKFSHKVTGFGEPSRYVEQDTKGDIWISHAYKGLYKLTLSPDLKRATNIKYYDEKNGLPGNFNINIFNVENKILFSSDSGFLVYDEISNRFTKYDVLNKNLGSFYSSNKIINAGFKKYWFINHGKMSLVNLSEPGKILIDSNRFSILDGRMVQYYENISQISSKIYLISVDDGFVIYNTTNTENKQEKLKLPSVLIRKIEDITDKYSTITENGNDGEVVEIPFSRNNIRISFSLPYYRQSKIKFQYYLEGYSKQWSDWSAATQKDFTNLTRGNYKFKVRAKINEQTISDVTVFEFSVLPPWYGSNWALACYALIGVVALIAGKRIYEAKLSKDQQAISQKLQTEKEEFLKKEAEATEKQIIKLQTEKLQAELAGKNRELANSAMSLVYKNELLQKLSEEMNKLKDENGKKLSEDQLRKIQKVIDDGMNDERDWNLFESSFNEAHESFFKKLKANHPDLVPNDLKLCAYLHMNMSSKEMASLLNISLRGVEIRRYRLRKKLEVPHDKNLTEFLMEL</sequence>